<dbReference type="EMBL" id="MHWB01000011">
    <property type="protein sequence ID" value="OHB01653.1"/>
    <property type="molecule type" value="Genomic_DNA"/>
</dbReference>
<evidence type="ECO:0000256" key="1">
    <source>
        <dbReference type="SAM" id="SignalP"/>
    </source>
</evidence>
<protein>
    <recommendedName>
        <fullName evidence="4">Lipoprotein</fullName>
    </recommendedName>
</protein>
<comment type="caution">
    <text evidence="2">The sequence shown here is derived from an EMBL/GenBank/DDBJ whole genome shotgun (WGS) entry which is preliminary data.</text>
</comment>
<accession>A0A1G2TWV2</accession>
<feature type="signal peptide" evidence="1">
    <location>
        <begin position="1"/>
        <end position="25"/>
    </location>
</feature>
<dbReference type="Proteomes" id="UP000177707">
    <property type="component" value="Unassembled WGS sequence"/>
</dbReference>
<name>A0A1G2TWV2_9BACT</name>
<feature type="chain" id="PRO_5009584601" description="Lipoprotein" evidence="1">
    <location>
        <begin position="26"/>
        <end position="144"/>
    </location>
</feature>
<sequence length="144" mass="15267">MKNLFVVLSIIAVLLSFMGCGAANANNPPCDLSALKIKSIVLEGDKGDLVGTAMSRELFANGAKWTTDSPGVEIVGKVTISSVNNQTPLYAVAQAKRQAFAGIAYSSILQPTSAANQLARRIALDFCRCATEGGRIRKLSLHKK</sequence>
<dbReference type="AlphaFoldDB" id="A0A1G2TWV2"/>
<evidence type="ECO:0000313" key="2">
    <source>
        <dbReference type="EMBL" id="OHB01653.1"/>
    </source>
</evidence>
<dbReference type="PROSITE" id="PS51257">
    <property type="entry name" value="PROKAR_LIPOPROTEIN"/>
    <property type="match status" value="1"/>
</dbReference>
<evidence type="ECO:0008006" key="4">
    <source>
        <dbReference type="Google" id="ProtNLM"/>
    </source>
</evidence>
<organism evidence="2 3">
    <name type="scientific">Candidatus Zambryskibacteria bacterium RIFCSPLOWO2_01_FULL_39_39</name>
    <dbReference type="NCBI Taxonomy" id="1802758"/>
    <lineage>
        <taxon>Bacteria</taxon>
        <taxon>Candidatus Zambryskiibacteriota</taxon>
    </lineage>
</organism>
<gene>
    <name evidence="2" type="ORF">A3A96_03235</name>
</gene>
<keyword evidence="1" id="KW-0732">Signal</keyword>
<reference evidence="2 3" key="1">
    <citation type="journal article" date="2016" name="Nat. Commun.">
        <title>Thousands of microbial genomes shed light on interconnected biogeochemical processes in an aquifer system.</title>
        <authorList>
            <person name="Anantharaman K."/>
            <person name="Brown C.T."/>
            <person name="Hug L.A."/>
            <person name="Sharon I."/>
            <person name="Castelle C.J."/>
            <person name="Probst A.J."/>
            <person name="Thomas B.C."/>
            <person name="Singh A."/>
            <person name="Wilkins M.J."/>
            <person name="Karaoz U."/>
            <person name="Brodie E.L."/>
            <person name="Williams K.H."/>
            <person name="Hubbard S.S."/>
            <person name="Banfield J.F."/>
        </authorList>
    </citation>
    <scope>NUCLEOTIDE SEQUENCE [LARGE SCALE GENOMIC DNA]</scope>
</reference>
<proteinExistence type="predicted"/>
<evidence type="ECO:0000313" key="3">
    <source>
        <dbReference type="Proteomes" id="UP000177707"/>
    </source>
</evidence>